<reference evidence="2" key="1">
    <citation type="submission" date="2023-10" db="EMBL/GenBank/DDBJ databases">
        <authorList>
            <person name="Chen Y."/>
            <person name="Shah S."/>
            <person name="Dougan E. K."/>
            <person name="Thang M."/>
            <person name="Chan C."/>
        </authorList>
    </citation>
    <scope>NUCLEOTIDE SEQUENCE [LARGE SCALE GENOMIC DNA]</scope>
</reference>
<organism evidence="2 3">
    <name type="scientific">Prorocentrum cordatum</name>
    <dbReference type="NCBI Taxonomy" id="2364126"/>
    <lineage>
        <taxon>Eukaryota</taxon>
        <taxon>Sar</taxon>
        <taxon>Alveolata</taxon>
        <taxon>Dinophyceae</taxon>
        <taxon>Prorocentrales</taxon>
        <taxon>Prorocentraceae</taxon>
        <taxon>Prorocentrum</taxon>
    </lineage>
</organism>
<feature type="compositionally biased region" description="Acidic residues" evidence="1">
    <location>
        <begin position="91"/>
        <end position="100"/>
    </location>
</feature>
<feature type="non-terminal residue" evidence="2">
    <location>
        <position position="1"/>
    </location>
</feature>
<evidence type="ECO:0000256" key="1">
    <source>
        <dbReference type="SAM" id="MobiDB-lite"/>
    </source>
</evidence>
<dbReference type="EMBL" id="CAUYUJ010006455">
    <property type="protein sequence ID" value="CAK0817412.1"/>
    <property type="molecule type" value="Genomic_DNA"/>
</dbReference>
<name>A0ABN9RFC2_9DINO</name>
<accession>A0ABN9RFC2</accession>
<dbReference type="Proteomes" id="UP001189429">
    <property type="component" value="Unassembled WGS sequence"/>
</dbReference>
<comment type="caution">
    <text evidence="2">The sequence shown here is derived from an EMBL/GenBank/DDBJ whole genome shotgun (WGS) entry which is preliminary data.</text>
</comment>
<feature type="compositionally biased region" description="Low complexity" evidence="1">
    <location>
        <begin position="53"/>
        <end position="78"/>
    </location>
</feature>
<protein>
    <submittedName>
        <fullName evidence="2">Uncharacterized protein</fullName>
    </submittedName>
</protein>
<feature type="non-terminal residue" evidence="2">
    <location>
        <position position="176"/>
    </location>
</feature>
<evidence type="ECO:0000313" key="2">
    <source>
        <dbReference type="EMBL" id="CAK0817412.1"/>
    </source>
</evidence>
<sequence length="176" mass="18658">DAYWQRIAQIWSLKDDSRLLSLKETKKTYQGDLYEFYLSACKEHGQKPLTPISSCSSSSAAPEASGKVHDSAAAGSGAKSMATPAHQVDLENTDEEEEQVEPSGSGPSAHGCQGAAGQGSTQTVGAAPGSEPGEKQVLAREALTLILAGVARLGERASHTLFVIPEWNQKYRKTLG</sequence>
<evidence type="ECO:0000313" key="3">
    <source>
        <dbReference type="Proteomes" id="UP001189429"/>
    </source>
</evidence>
<feature type="region of interest" description="Disordered" evidence="1">
    <location>
        <begin position="49"/>
        <end position="134"/>
    </location>
</feature>
<keyword evidence="3" id="KW-1185">Reference proteome</keyword>
<gene>
    <name evidence="2" type="ORF">PCOR1329_LOCUS20045</name>
</gene>
<proteinExistence type="predicted"/>